<dbReference type="AlphaFoldDB" id="A0A1F2PAY9"/>
<reference evidence="1" key="1">
    <citation type="submission" date="2016-05" db="EMBL/GenBank/DDBJ databases">
        <title>Microbial consortia oxidize butane by reversing methanogenesis.</title>
        <authorList>
            <person name="Laso-Perez R."/>
            <person name="Richter M."/>
            <person name="Wegener G."/>
            <person name="Musat F."/>
        </authorList>
    </citation>
    <scope>NUCLEOTIDE SEQUENCE [LARGE SCALE GENOMIC DNA]</scope>
    <source>
        <strain evidence="1">BOX2</strain>
    </source>
</reference>
<comment type="caution">
    <text evidence="1">The sequence shown here is derived from an EMBL/GenBank/DDBJ whole genome shotgun (WGS) entry which is preliminary data.</text>
</comment>
<evidence type="ECO:0008006" key="3">
    <source>
        <dbReference type="Google" id="ProtNLM"/>
    </source>
</evidence>
<sequence length="146" mass="16255">MRVITALACLITLLAMPCASASEDLFGDMSSAMDGYNEQIDKLPSFLKHIGDERINCEIQLEGGGSMTVGVIIDNLQIDLQKGALDHPSVTVQVDEQTVREIINSGSPLTTIAAALEDGRITYRVHGRWWKKFKYSILERLLIERY</sequence>
<organism evidence="1 2">
    <name type="scientific">Candidatus Syntropharchaeum caldarium</name>
    <dbReference type="NCBI Taxonomy" id="1838285"/>
    <lineage>
        <taxon>Archaea</taxon>
        <taxon>Methanobacteriati</taxon>
        <taxon>Methanobacteriota</taxon>
        <taxon>Stenosarchaea group</taxon>
        <taxon>Methanomicrobia</taxon>
        <taxon>Methanosarcinales</taxon>
        <taxon>ANME-2 cluster</taxon>
        <taxon>Candidatus Syntropharchaeum</taxon>
    </lineage>
</organism>
<proteinExistence type="predicted"/>
<name>A0A1F2PAY9_9EURY</name>
<evidence type="ECO:0000313" key="2">
    <source>
        <dbReference type="Proteomes" id="UP000186940"/>
    </source>
</evidence>
<evidence type="ECO:0000313" key="1">
    <source>
        <dbReference type="EMBL" id="OFV68398.1"/>
    </source>
</evidence>
<keyword evidence="2" id="KW-1185">Reference proteome</keyword>
<protein>
    <recommendedName>
        <fullName evidence="3">SCP2 domain-containing protein</fullName>
    </recommendedName>
</protein>
<gene>
    <name evidence="1" type="ORF">SCAL_000074</name>
</gene>
<accession>A0A1F2PAY9</accession>
<dbReference type="Proteomes" id="UP000186940">
    <property type="component" value="Unassembled WGS sequence"/>
</dbReference>
<dbReference type="EMBL" id="LYOS01000001">
    <property type="protein sequence ID" value="OFV68398.1"/>
    <property type="molecule type" value="Genomic_DNA"/>
</dbReference>